<dbReference type="Gene3D" id="3.40.190.10">
    <property type="entry name" value="Periplasmic binding protein-like II"/>
    <property type="match status" value="2"/>
</dbReference>
<dbReference type="RefSeq" id="WP_131198704.1">
    <property type="nucleotide sequence ID" value="NZ_QJUL01000030.1"/>
</dbReference>
<dbReference type="PROSITE" id="PS50931">
    <property type="entry name" value="HTH_LYSR"/>
    <property type="match status" value="1"/>
</dbReference>
<protein>
    <submittedName>
        <fullName evidence="6">LysR family transcriptional regulator</fullName>
    </submittedName>
</protein>
<dbReference type="GO" id="GO:0003677">
    <property type="term" value="F:DNA binding"/>
    <property type="evidence" value="ECO:0007669"/>
    <property type="project" value="UniProtKB-KW"/>
</dbReference>
<accession>A0A4Q9QXZ0</accession>
<sequence>MRIRNLRYFQIVAEEQSFARAATRVHIEPSPLSRAIRELESELNVPLLHRSNGRIRLTWPGEVFLEEARRILTFWEATRTRVQSAAQGYRGRLRIGLADSLAQPRLTQLLARCREEEPLTEIRITEMTVTEMIRALDHDQIDAGFTIHAELRHSCRKEVAWVDRPAIAIPRNHPLLSLEKIPIQEIVRHPLILCHPESCSGGHNVIRRWFRDTTTLPAPTIAEFVSGHELMMALVAAGYGVGIGLESQVTLYSHPNVIIRPVTDDVPSTTTFIVMQDRPPTPELTRFIHRAQDSEQGTAS</sequence>
<dbReference type="InterPro" id="IPR005119">
    <property type="entry name" value="LysR_subst-bd"/>
</dbReference>
<dbReference type="Pfam" id="PF03466">
    <property type="entry name" value="LysR_substrate"/>
    <property type="match status" value="1"/>
</dbReference>
<dbReference type="CDD" id="cd08414">
    <property type="entry name" value="PBP2_LTTR_aromatics_like"/>
    <property type="match status" value="1"/>
</dbReference>
<evidence type="ECO:0000256" key="4">
    <source>
        <dbReference type="ARBA" id="ARBA00023163"/>
    </source>
</evidence>
<dbReference type="AlphaFoldDB" id="A0A4Q9QXZ0"/>
<name>A0A4Q9QXZ0_9GAMM</name>
<evidence type="ECO:0000256" key="2">
    <source>
        <dbReference type="ARBA" id="ARBA00023015"/>
    </source>
</evidence>
<comment type="similarity">
    <text evidence="1">Belongs to the LysR transcriptional regulatory family.</text>
</comment>
<evidence type="ECO:0000256" key="1">
    <source>
        <dbReference type="ARBA" id="ARBA00009437"/>
    </source>
</evidence>
<evidence type="ECO:0000256" key="3">
    <source>
        <dbReference type="ARBA" id="ARBA00023125"/>
    </source>
</evidence>
<dbReference type="FunFam" id="1.10.10.10:FF:000001">
    <property type="entry name" value="LysR family transcriptional regulator"/>
    <property type="match status" value="1"/>
</dbReference>
<dbReference type="GO" id="GO:0003700">
    <property type="term" value="F:DNA-binding transcription factor activity"/>
    <property type="evidence" value="ECO:0007669"/>
    <property type="project" value="InterPro"/>
</dbReference>
<evidence type="ECO:0000313" key="6">
    <source>
        <dbReference type="EMBL" id="TBU88468.1"/>
    </source>
</evidence>
<keyword evidence="4" id="KW-0804">Transcription</keyword>
<dbReference type="SUPFAM" id="SSF53850">
    <property type="entry name" value="Periplasmic binding protein-like II"/>
    <property type="match status" value="1"/>
</dbReference>
<organism evidence="6 7">
    <name type="scientific">Phytopseudomonas dryadis</name>
    <dbReference type="NCBI Taxonomy" id="2487520"/>
    <lineage>
        <taxon>Bacteria</taxon>
        <taxon>Pseudomonadati</taxon>
        <taxon>Pseudomonadota</taxon>
        <taxon>Gammaproteobacteria</taxon>
        <taxon>Pseudomonadales</taxon>
        <taxon>Pseudomonadaceae</taxon>
        <taxon>Phytopseudomonas</taxon>
    </lineage>
</organism>
<keyword evidence="2" id="KW-0805">Transcription regulation</keyword>
<feature type="domain" description="HTH lysR-type" evidence="5">
    <location>
        <begin position="1"/>
        <end position="58"/>
    </location>
</feature>
<evidence type="ECO:0000259" key="5">
    <source>
        <dbReference type="PROSITE" id="PS50931"/>
    </source>
</evidence>
<gene>
    <name evidence="6" type="ORF">DNK44_18390</name>
</gene>
<dbReference type="GO" id="GO:0032993">
    <property type="term" value="C:protein-DNA complex"/>
    <property type="evidence" value="ECO:0007669"/>
    <property type="project" value="TreeGrafter"/>
</dbReference>
<keyword evidence="3" id="KW-0238">DNA-binding</keyword>
<reference evidence="6 7" key="1">
    <citation type="submission" date="2018-06" db="EMBL/GenBank/DDBJ databases">
        <title>Three novel Pseudomonas species isolated from symptomatic oak.</title>
        <authorList>
            <person name="Bueno-Gonzalez V."/>
            <person name="Brady C."/>
        </authorList>
    </citation>
    <scope>NUCLEOTIDE SEQUENCE [LARGE SCALE GENOMIC DNA]</scope>
    <source>
        <strain evidence="6 7">P6B</strain>
    </source>
</reference>
<dbReference type="PANTHER" id="PTHR30346:SF0">
    <property type="entry name" value="HCA OPERON TRANSCRIPTIONAL ACTIVATOR HCAR"/>
    <property type="match status" value="1"/>
</dbReference>
<dbReference type="PANTHER" id="PTHR30346">
    <property type="entry name" value="TRANSCRIPTIONAL DUAL REGULATOR HCAR-RELATED"/>
    <property type="match status" value="1"/>
</dbReference>
<dbReference type="Gene3D" id="1.10.10.10">
    <property type="entry name" value="Winged helix-like DNA-binding domain superfamily/Winged helix DNA-binding domain"/>
    <property type="match status" value="1"/>
</dbReference>
<evidence type="ECO:0000313" key="7">
    <source>
        <dbReference type="Proteomes" id="UP000293172"/>
    </source>
</evidence>
<comment type="caution">
    <text evidence="6">The sequence shown here is derived from an EMBL/GenBank/DDBJ whole genome shotgun (WGS) entry which is preliminary data.</text>
</comment>
<dbReference type="Pfam" id="PF00126">
    <property type="entry name" value="HTH_1"/>
    <property type="match status" value="1"/>
</dbReference>
<dbReference type="InterPro" id="IPR036390">
    <property type="entry name" value="WH_DNA-bd_sf"/>
</dbReference>
<proteinExistence type="inferred from homology"/>
<dbReference type="InterPro" id="IPR000847">
    <property type="entry name" value="LysR_HTH_N"/>
</dbReference>
<dbReference type="OrthoDB" id="5289754at2"/>
<dbReference type="Proteomes" id="UP000293172">
    <property type="component" value="Unassembled WGS sequence"/>
</dbReference>
<dbReference type="InterPro" id="IPR036388">
    <property type="entry name" value="WH-like_DNA-bd_sf"/>
</dbReference>
<dbReference type="SUPFAM" id="SSF46785">
    <property type="entry name" value="Winged helix' DNA-binding domain"/>
    <property type="match status" value="1"/>
</dbReference>
<dbReference type="EMBL" id="QJUL01000030">
    <property type="protein sequence ID" value="TBU88468.1"/>
    <property type="molecule type" value="Genomic_DNA"/>
</dbReference>